<evidence type="ECO:0000256" key="5">
    <source>
        <dbReference type="ARBA" id="ARBA00022679"/>
    </source>
</evidence>
<dbReference type="RefSeq" id="WP_252821329.1">
    <property type="nucleotide sequence ID" value="NZ_JAMXQS010000008.1"/>
</dbReference>
<keyword evidence="4" id="KW-0597">Phosphoprotein</keyword>
<evidence type="ECO:0000259" key="9">
    <source>
        <dbReference type="SMART" id="SM00065"/>
    </source>
</evidence>
<proteinExistence type="predicted"/>
<gene>
    <name evidence="11" type="ORF">NGM99_17630</name>
</gene>
<evidence type="ECO:0000256" key="6">
    <source>
        <dbReference type="ARBA" id="ARBA00022741"/>
    </source>
</evidence>
<dbReference type="Gene3D" id="3.30.450.40">
    <property type="match status" value="1"/>
</dbReference>
<evidence type="ECO:0000313" key="12">
    <source>
        <dbReference type="Proteomes" id="UP001205906"/>
    </source>
</evidence>
<dbReference type="SMART" id="SM00086">
    <property type="entry name" value="PAC"/>
    <property type="match status" value="1"/>
</dbReference>
<feature type="domain" description="GAF" evidence="9">
    <location>
        <begin position="27"/>
        <end position="166"/>
    </location>
</feature>
<dbReference type="EC" id="2.7.13.3" evidence="2"/>
<dbReference type="Gene3D" id="3.30.565.10">
    <property type="entry name" value="Histidine kinase-like ATPase, C-terminal domain"/>
    <property type="match status" value="1"/>
</dbReference>
<dbReference type="SUPFAM" id="SSF55874">
    <property type="entry name" value="ATPase domain of HSP90 chaperone/DNA topoisomerase II/histidine kinase"/>
    <property type="match status" value="1"/>
</dbReference>
<dbReference type="Pfam" id="PF07536">
    <property type="entry name" value="HWE_HK"/>
    <property type="match status" value="1"/>
</dbReference>
<dbReference type="Gene3D" id="3.30.450.20">
    <property type="entry name" value="PAS domain"/>
    <property type="match status" value="1"/>
</dbReference>
<keyword evidence="5" id="KW-0808">Transferase</keyword>
<dbReference type="Pfam" id="PF08447">
    <property type="entry name" value="PAS_3"/>
    <property type="match status" value="1"/>
</dbReference>
<dbReference type="CDD" id="cd00130">
    <property type="entry name" value="PAS"/>
    <property type="match status" value="1"/>
</dbReference>
<dbReference type="EMBL" id="JAMXQS010000008">
    <property type="protein sequence ID" value="MCO6051610.1"/>
    <property type="molecule type" value="Genomic_DNA"/>
</dbReference>
<evidence type="ECO:0000313" key="11">
    <source>
        <dbReference type="EMBL" id="MCO6051610.1"/>
    </source>
</evidence>
<evidence type="ECO:0000259" key="10">
    <source>
        <dbReference type="SMART" id="SM00911"/>
    </source>
</evidence>
<keyword evidence="12" id="KW-1185">Reference proteome</keyword>
<accession>A0ABT1C9X8</accession>
<dbReference type="Proteomes" id="UP001205906">
    <property type="component" value="Unassembled WGS sequence"/>
</dbReference>
<dbReference type="InterPro" id="IPR036890">
    <property type="entry name" value="HATPase_C_sf"/>
</dbReference>
<evidence type="ECO:0000256" key="7">
    <source>
        <dbReference type="ARBA" id="ARBA00022777"/>
    </source>
</evidence>
<evidence type="ECO:0000256" key="3">
    <source>
        <dbReference type="ARBA" id="ARBA00021740"/>
    </source>
</evidence>
<dbReference type="InterPro" id="IPR001610">
    <property type="entry name" value="PAC"/>
</dbReference>
<feature type="domain" description="Signal transduction histidine kinase HWE region" evidence="10">
    <location>
        <begin position="308"/>
        <end position="390"/>
    </location>
</feature>
<keyword evidence="8" id="KW-0067">ATP-binding</keyword>
<dbReference type="InterPro" id="IPR029016">
    <property type="entry name" value="GAF-like_dom_sf"/>
</dbReference>
<dbReference type="SUPFAM" id="SSF55781">
    <property type="entry name" value="GAF domain-like"/>
    <property type="match status" value="1"/>
</dbReference>
<evidence type="ECO:0000256" key="4">
    <source>
        <dbReference type="ARBA" id="ARBA00022553"/>
    </source>
</evidence>
<evidence type="ECO:0000256" key="2">
    <source>
        <dbReference type="ARBA" id="ARBA00012438"/>
    </source>
</evidence>
<evidence type="ECO:0000256" key="8">
    <source>
        <dbReference type="ARBA" id="ARBA00022840"/>
    </source>
</evidence>
<sequence>MPASVAGIIGDSARLEALRSLQLMDSSGDNDFQILAAAVAHLLKLPVAVVSVMDDSRQWFSACFGAELKETPVETSFCAYTLALGEILMVGDTHEDARFLDNTHVVGEPHIRSYVGIPVVVDGFRIGTLAAYGFEPLASVEDAVLDQLRGLAGLASSLFSLKHASRSGAIASLALAREEKRRGIALEAAGLASWVWDIRHHTIECDPLLPTLFGFEPATEIRARTLFATIDRRDLKVSRARFREAIGTTGEYEGEYRIRDTDPPQWLAARGRVVERDESGQPLLVFGVNFDITERKAGDERQRLLLREINHRVKNTLATVQALASQTVRHAKKPREFLDAFSGRLQALGLAHNLLSDQEWRGIAMLDLVKLEVGPFDDAKNPRIRLEGPDLVLPPDQALGLGLILHELASNALKYGALSVPRGHVEFGWRLTAPGLMQLDWVERGGPAVEKPNQHGFGSILIRRSLGKVLGSHVEHEFLPDGVKATITLPLTPEQV</sequence>
<keyword evidence="6" id="KW-0547">Nucleotide-binding</keyword>
<dbReference type="SMART" id="SM00065">
    <property type="entry name" value="GAF"/>
    <property type="match status" value="1"/>
</dbReference>
<dbReference type="Pfam" id="PF01590">
    <property type="entry name" value="GAF"/>
    <property type="match status" value="1"/>
</dbReference>
<comment type="caution">
    <text evidence="11">The sequence shown here is derived from an EMBL/GenBank/DDBJ whole genome shotgun (WGS) entry which is preliminary data.</text>
</comment>
<dbReference type="SMART" id="SM00911">
    <property type="entry name" value="HWE_HK"/>
    <property type="match status" value="1"/>
</dbReference>
<dbReference type="InterPro" id="IPR035965">
    <property type="entry name" value="PAS-like_dom_sf"/>
</dbReference>
<evidence type="ECO:0000256" key="1">
    <source>
        <dbReference type="ARBA" id="ARBA00000085"/>
    </source>
</evidence>
<reference evidence="11 12" key="1">
    <citation type="submission" date="2022-06" db="EMBL/GenBank/DDBJ databases">
        <title>Mesorhizobium sp. strain RP14 Genome sequencing and assembly.</title>
        <authorList>
            <person name="Kim I."/>
        </authorList>
    </citation>
    <scope>NUCLEOTIDE SEQUENCE [LARGE SCALE GENOMIC DNA]</scope>
    <source>
        <strain evidence="12">RP14(2022)</strain>
    </source>
</reference>
<dbReference type="Gene3D" id="2.10.70.100">
    <property type="match status" value="1"/>
</dbReference>
<dbReference type="PANTHER" id="PTHR41523:SF8">
    <property type="entry name" value="ETHYLENE RESPONSE SENSOR PROTEIN"/>
    <property type="match status" value="1"/>
</dbReference>
<comment type="catalytic activity">
    <reaction evidence="1">
        <text>ATP + protein L-histidine = ADP + protein N-phospho-L-histidine.</text>
        <dbReference type="EC" id="2.7.13.3"/>
    </reaction>
</comment>
<name>A0ABT1C9X8_9HYPH</name>
<protein>
    <recommendedName>
        <fullName evidence="3">Blue-light-activated histidine kinase</fullName>
        <ecNumber evidence="2">2.7.13.3</ecNumber>
    </recommendedName>
</protein>
<dbReference type="InterPro" id="IPR000014">
    <property type="entry name" value="PAS"/>
</dbReference>
<dbReference type="InterPro" id="IPR011102">
    <property type="entry name" value="Sig_transdc_His_kinase_HWE"/>
</dbReference>
<dbReference type="SUPFAM" id="SSF55785">
    <property type="entry name" value="PYP-like sensor domain (PAS domain)"/>
    <property type="match status" value="1"/>
</dbReference>
<keyword evidence="7" id="KW-0418">Kinase</keyword>
<dbReference type="InterPro" id="IPR003018">
    <property type="entry name" value="GAF"/>
</dbReference>
<dbReference type="PANTHER" id="PTHR41523">
    <property type="entry name" value="TWO-COMPONENT SYSTEM SENSOR PROTEIN"/>
    <property type="match status" value="1"/>
</dbReference>
<dbReference type="InterPro" id="IPR013655">
    <property type="entry name" value="PAS_fold_3"/>
</dbReference>
<organism evidence="11 12">
    <name type="scientific">Mesorhizobium liriopis</name>
    <dbReference type="NCBI Taxonomy" id="2953882"/>
    <lineage>
        <taxon>Bacteria</taxon>
        <taxon>Pseudomonadati</taxon>
        <taxon>Pseudomonadota</taxon>
        <taxon>Alphaproteobacteria</taxon>
        <taxon>Hyphomicrobiales</taxon>
        <taxon>Phyllobacteriaceae</taxon>
        <taxon>Mesorhizobium</taxon>
    </lineage>
</organism>